<sequence>MPIQAWERCLEYNDNRSLVTVEENGRGIKFINNKRKKSRTISGRWLYSYRRYKM</sequence>
<dbReference type="AlphaFoldDB" id="A0A1I0U0S2"/>
<evidence type="ECO:0000313" key="1">
    <source>
        <dbReference type="EMBL" id="SFA57437.1"/>
    </source>
</evidence>
<gene>
    <name evidence="1" type="ORF">SAMN05192569_10962</name>
</gene>
<protein>
    <submittedName>
        <fullName evidence="1">Uncharacterized protein</fullName>
    </submittedName>
</protein>
<keyword evidence="2" id="KW-1185">Reference proteome</keyword>
<proteinExistence type="predicted"/>
<evidence type="ECO:0000313" key="2">
    <source>
        <dbReference type="Proteomes" id="UP000198650"/>
    </source>
</evidence>
<accession>A0A1I0U0S2</accession>
<dbReference type="Proteomes" id="UP000198650">
    <property type="component" value="Unassembled WGS sequence"/>
</dbReference>
<name>A0A1I0U0S2_9BACL</name>
<organism evidence="1 2">
    <name type="scientific">Parageobacillus thermantarcticus</name>
    <dbReference type="NCBI Taxonomy" id="186116"/>
    <lineage>
        <taxon>Bacteria</taxon>
        <taxon>Bacillati</taxon>
        <taxon>Bacillota</taxon>
        <taxon>Bacilli</taxon>
        <taxon>Bacillales</taxon>
        <taxon>Anoxybacillaceae</taxon>
        <taxon>Parageobacillus</taxon>
    </lineage>
</organism>
<reference evidence="2" key="1">
    <citation type="submission" date="2016-10" db="EMBL/GenBank/DDBJ databases">
        <authorList>
            <person name="Varghese N."/>
            <person name="Submissions S."/>
        </authorList>
    </citation>
    <scope>NUCLEOTIDE SEQUENCE [LARGE SCALE GENOMIC DNA]</scope>
    <source>
        <strain evidence="2">M1</strain>
    </source>
</reference>
<dbReference type="EMBL" id="FOJS01000096">
    <property type="protein sequence ID" value="SFA57437.1"/>
    <property type="molecule type" value="Genomic_DNA"/>
</dbReference>